<dbReference type="EMBL" id="JBHTAX010000001">
    <property type="protein sequence ID" value="MFC7188894.1"/>
    <property type="molecule type" value="Genomic_DNA"/>
</dbReference>
<accession>A0ABD5YHS4</accession>
<dbReference type="InterPro" id="IPR035994">
    <property type="entry name" value="Nucleoside_phosphorylase_sf"/>
</dbReference>
<feature type="domain" description="Nucleoside phosphorylase" evidence="1">
    <location>
        <begin position="39"/>
        <end position="226"/>
    </location>
</feature>
<dbReference type="PANTHER" id="PTHR43691:SF11">
    <property type="entry name" value="FI09636P-RELATED"/>
    <property type="match status" value="1"/>
</dbReference>
<dbReference type="InterPro" id="IPR000845">
    <property type="entry name" value="Nucleoside_phosphorylase_d"/>
</dbReference>
<dbReference type="RefSeq" id="WP_248904588.1">
    <property type="nucleotide sequence ID" value="NZ_CP109979.1"/>
</dbReference>
<protein>
    <submittedName>
        <fullName evidence="2">Nucleoside phosphorylase</fullName>
    </submittedName>
</protein>
<evidence type="ECO:0000259" key="1">
    <source>
        <dbReference type="Pfam" id="PF01048"/>
    </source>
</evidence>
<dbReference type="AlphaFoldDB" id="A0ABD5YHS4"/>
<gene>
    <name evidence="2" type="ORF">ACFQL7_02885</name>
</gene>
<dbReference type="SUPFAM" id="SSF53167">
    <property type="entry name" value="Purine and uridine phosphorylases"/>
    <property type="match status" value="1"/>
</dbReference>
<dbReference type="Pfam" id="PF01048">
    <property type="entry name" value="PNP_UDP_1"/>
    <property type="match status" value="1"/>
</dbReference>
<name>A0ABD5YHS4_9EURY</name>
<dbReference type="CDD" id="cd09007">
    <property type="entry name" value="NP-I_spr0068"/>
    <property type="match status" value="1"/>
</dbReference>
<proteinExistence type="predicted"/>
<organism evidence="2 3">
    <name type="scientific">Halocatena marina</name>
    <dbReference type="NCBI Taxonomy" id="2934937"/>
    <lineage>
        <taxon>Archaea</taxon>
        <taxon>Methanobacteriati</taxon>
        <taxon>Methanobacteriota</taxon>
        <taxon>Stenosarchaea group</taxon>
        <taxon>Halobacteria</taxon>
        <taxon>Halobacteriales</taxon>
        <taxon>Natronomonadaceae</taxon>
        <taxon>Halocatena</taxon>
    </lineage>
</organism>
<sequence length="256" mass="27789">MPFPNHPGKHDAPTYLTPESIADTSVDTDTAIPESVILCYQPDFFEHVVETYAGAAIDLFTESAQFYRLSETDGRVGVLGAFGIGAPATAVCMERLIVHGTDTFCIVGGCGGIGRNVTRLKPVVCDRAIRDEGVSHHYLPSGTYISASAPLVDQLETSLDTAGFEYKTGPSWTIDALFRETIPEIKRYRDEGVLTVEMEAAAVFAIAEYRGVDAAALFCPFDLVMADGWESKQEPTVDGLRDLLVPARNALLSYSR</sequence>
<reference evidence="2 3" key="1">
    <citation type="journal article" date="2019" name="Int. J. Syst. Evol. Microbiol.">
        <title>The Global Catalogue of Microorganisms (GCM) 10K type strain sequencing project: providing services to taxonomists for standard genome sequencing and annotation.</title>
        <authorList>
            <consortium name="The Broad Institute Genomics Platform"/>
            <consortium name="The Broad Institute Genome Sequencing Center for Infectious Disease"/>
            <person name="Wu L."/>
            <person name="Ma J."/>
        </authorList>
    </citation>
    <scope>NUCLEOTIDE SEQUENCE [LARGE SCALE GENOMIC DNA]</scope>
    <source>
        <strain evidence="2 3">RDMS1</strain>
    </source>
</reference>
<dbReference type="Proteomes" id="UP001596417">
    <property type="component" value="Unassembled WGS sequence"/>
</dbReference>
<dbReference type="PANTHER" id="PTHR43691">
    <property type="entry name" value="URIDINE PHOSPHORYLASE"/>
    <property type="match status" value="1"/>
</dbReference>
<evidence type="ECO:0000313" key="3">
    <source>
        <dbReference type="Proteomes" id="UP001596417"/>
    </source>
</evidence>
<dbReference type="Gene3D" id="3.40.50.1580">
    <property type="entry name" value="Nucleoside phosphorylase domain"/>
    <property type="match status" value="1"/>
</dbReference>
<keyword evidence="3" id="KW-1185">Reference proteome</keyword>
<comment type="caution">
    <text evidence="2">The sequence shown here is derived from an EMBL/GenBank/DDBJ whole genome shotgun (WGS) entry which is preliminary data.</text>
</comment>
<dbReference type="GeneID" id="76198459"/>
<evidence type="ECO:0000313" key="2">
    <source>
        <dbReference type="EMBL" id="MFC7188894.1"/>
    </source>
</evidence>